<dbReference type="InterPro" id="IPR036737">
    <property type="entry name" value="OmpA-like_sf"/>
</dbReference>
<dbReference type="InterPro" id="IPR008023">
    <property type="entry name" value="DUF748"/>
</dbReference>
<keyword evidence="2" id="KW-0472">Membrane</keyword>
<dbReference type="Pfam" id="PF05359">
    <property type="entry name" value="DUF748"/>
    <property type="match status" value="1"/>
</dbReference>
<keyword evidence="2" id="KW-1133">Transmembrane helix</keyword>
<reference evidence="3 4" key="1">
    <citation type="submission" date="2024-08" db="EMBL/GenBank/DDBJ databases">
        <authorList>
            <person name="Ishaq N."/>
        </authorList>
    </citation>
    <scope>NUCLEOTIDE SEQUENCE [LARGE SCALE GENOMIC DNA]</scope>
    <source>
        <strain evidence="3 4">JCM 30400</strain>
    </source>
</reference>
<protein>
    <submittedName>
        <fullName evidence="3">DUF748 domain-containing protein</fullName>
    </submittedName>
</protein>
<comment type="caution">
    <text evidence="3">The sequence shown here is derived from an EMBL/GenBank/DDBJ whole genome shotgun (WGS) entry which is preliminary data.</text>
</comment>
<proteinExistence type="predicted"/>
<dbReference type="Gene3D" id="3.30.1330.60">
    <property type="entry name" value="OmpA-like domain"/>
    <property type="match status" value="1"/>
</dbReference>
<feature type="transmembrane region" description="Helical" evidence="2">
    <location>
        <begin position="15"/>
        <end position="36"/>
    </location>
</feature>
<dbReference type="Proteomes" id="UP001569414">
    <property type="component" value="Unassembled WGS sequence"/>
</dbReference>
<keyword evidence="4" id="KW-1185">Reference proteome</keyword>
<feature type="transmembrane region" description="Helical" evidence="2">
    <location>
        <begin position="56"/>
        <end position="74"/>
    </location>
</feature>
<evidence type="ECO:0000256" key="1">
    <source>
        <dbReference type="SAM" id="MobiDB-lite"/>
    </source>
</evidence>
<evidence type="ECO:0000313" key="3">
    <source>
        <dbReference type="EMBL" id="MFA0789284.1"/>
    </source>
</evidence>
<organism evidence="3 4">
    <name type="scientific">Microbulbifer echini</name>
    <dbReference type="NCBI Taxonomy" id="1529067"/>
    <lineage>
        <taxon>Bacteria</taxon>
        <taxon>Pseudomonadati</taxon>
        <taxon>Pseudomonadota</taxon>
        <taxon>Gammaproteobacteria</taxon>
        <taxon>Cellvibrionales</taxon>
        <taxon>Microbulbiferaceae</taxon>
        <taxon>Microbulbifer</taxon>
    </lineage>
</organism>
<name>A0ABV4NJ79_9GAMM</name>
<evidence type="ECO:0000256" key="2">
    <source>
        <dbReference type="SAM" id="Phobius"/>
    </source>
</evidence>
<dbReference type="RefSeq" id="WP_371842403.1">
    <property type="nucleotide sequence ID" value="NZ_JBGMEL010000001.1"/>
</dbReference>
<gene>
    <name evidence="3" type="ORF">ACCI51_01930</name>
</gene>
<accession>A0ABV4NJ79</accession>
<feature type="region of interest" description="Disordered" evidence="1">
    <location>
        <begin position="605"/>
        <end position="628"/>
    </location>
</feature>
<dbReference type="EMBL" id="JBGMEL010000001">
    <property type="protein sequence ID" value="MFA0789284.1"/>
    <property type="molecule type" value="Genomic_DNA"/>
</dbReference>
<sequence>MPTEPADHKNHFRHLLWWLIGALLLLEGFSLVVSGLVRDKASAWMAERGLDFQAQYFRVSLLDLSVLVVDARAINREGRGFSAQEILLDYSWWQLLRGRANLPRASVSGAYMDLQSAPGERHRAWEVGGWSLAQSERKDRNFHLMIGSARIRNSELCYLHRPIWSTASCVYVGDVDARDFSLGLRRKGDVPLEVDIAAAEIQLRELLARERSAVRHNTTLAEVHLKAVDFRWPSLRTEAESFSAELFSSCPPQQWADAIQGLQRLIGHCAAARRLQAAGDLKFDFGRVAMAQWRLASGEGVVLRRSDQRWQDWRAETIAIRDFDYVRPIKRLRWGSAGATAFDWCPKQLRDSERHFCVRATTLNLPGPTKFDWSQRLKISTGPSRAQQVRYLDVAQPHRQPLTAQQARLGPLEFDIVSRILSVGSLSVDSASGCVPGALWHKPDHCVRLAGLRGEEKVALRFGSSQKKIPWGFASGPVHLAQMQLVGLAEERLRLRKLQWQSIDTLASGTPYSIQNFSLLSLSGCLSRGLLPDGWGPLCAQVNSLQGRGNFAWQRGEEGYAIFGKLGVQRLMLGDSTSGNSGLLLQKLASGAGYFRREPVEDPWAASAQASDIGPGSEDYGTEKGRLQDQGPLASHQLASVDAPNFKLQNASLQRLDGCLPDTWARLIYRATLPVEEMPACFDLRDLRQEQPLRIAWLGGLDIATAEVFIERAEARTAQDRSLLEIKNLNLPLVRIRRAESAALSTYIALPGSALEALYGCLPNIARLSKTPIRCVDLHSVQLGQAFHLEFGLQQASANLSDSSMAQVQLLKAGGKPVLDLQDLTMPVMEFLWSRNGAAMSEVKFEALSAKSLLACLPARTGLQEKLPHCVFSQDLRSIGSSGVALGQTAFTRTDSGVPLWQFETLAIPQVSFSTDSIDLYDLSMDNILICGLRSLLPSEADRVNLADCIETSRINFTSDPIRIGFGPHRDRLWLGPVQSGPIAFWQKGRDFLQAGLQQLSWQGFSWKGGKQFSVIDLKILNTRVCLPESGKSVNVERLEGARVGDTQRCYGLDELYMPGKQQLSLNRPFALKGSLQMSGLSIPGKNSPPLKFPSFQLDNISLEGEALALIQNVSGCLPAGLLKDKKLAPCYQLGQLRLGGMESQQTATGRNFLLRDISVADIQMHEAGFPQALPLPLLKTGRLQVENLRFSGRSVGVHQLQLQGIASCIPAKYFDQGSHCFNLDVVRLDGNFSGTHGLTLSLFKVENIDVLSPGGELLAEGESVEISHFSMNAKEWYFAWGEAVHFHFFNRDPSAPEFERHSTIGDFRLLHIKALSFDRRREYLTIDFIDFFRPRFILLRDEQGQFPVTWEIAELRGMPIHRNMPSKKKDRPPLLYHVGDIHLRHGTFTWVDRKHEFRARLPVRDINLNLSDISNLGEHPPAVVVANGRPGGFGDLQVGGTIDYLGNKKWNADLTGYLANVNLIPATPYMTQLLGFKILQGQMDAVVNIHVHENQLNAFADVVLEKIKVRRVRKDDQLSVKKRFIPLNLALWLLKDGKGNVKFGMPVTGNIRDPKFSMEFVFSELLQKAIMDALFSYFTPYGVYLLAKLAWGRFMAKSFDTIDFQPGSAELDGLALAQLQQMVEVLHKHPDARPGVCGIANARDWNAMYPNSTIGLRGSRRYLSNFYRRPPITLREEFEKLAQERSRKVERYLIDSGIPAAELIPCAPDYMGRDFGDPRVEFSN</sequence>
<evidence type="ECO:0000313" key="4">
    <source>
        <dbReference type="Proteomes" id="UP001569414"/>
    </source>
</evidence>
<keyword evidence="2" id="KW-0812">Transmembrane</keyword>